<gene>
    <name evidence="1" type="ORF">JOC83_002035</name>
</gene>
<comment type="caution">
    <text evidence="1">The sequence shown here is derived from an EMBL/GenBank/DDBJ whole genome shotgun (WGS) entry which is preliminary data.</text>
</comment>
<sequence>MEISTLIEKGPVTGGGLLDFEIIAVSDKLYDTLSPSAAVVDYYAYFTKKWKETKNIALDMYSYKD</sequence>
<name>A0ABS2QVG1_9BACI</name>
<evidence type="ECO:0000313" key="1">
    <source>
        <dbReference type="EMBL" id="MBM7703188.1"/>
    </source>
</evidence>
<keyword evidence="2" id="KW-1185">Reference proteome</keyword>
<accession>A0ABS2QVG1</accession>
<reference evidence="1 2" key="1">
    <citation type="submission" date="2021-01" db="EMBL/GenBank/DDBJ databases">
        <title>Genomic Encyclopedia of Type Strains, Phase IV (KMG-IV): sequencing the most valuable type-strain genomes for metagenomic binning, comparative biology and taxonomic classification.</title>
        <authorList>
            <person name="Goeker M."/>
        </authorList>
    </citation>
    <scope>NUCLEOTIDE SEQUENCE [LARGE SCALE GENOMIC DNA]</scope>
    <source>
        <strain evidence="1 2">DSM 104297</strain>
    </source>
</reference>
<evidence type="ECO:0000313" key="2">
    <source>
        <dbReference type="Proteomes" id="UP000809829"/>
    </source>
</evidence>
<dbReference type="RefSeq" id="WP_205186741.1">
    <property type="nucleotide sequence ID" value="NZ_JAFBFC010000003.1"/>
</dbReference>
<proteinExistence type="predicted"/>
<dbReference type="EMBL" id="JAFBFC010000003">
    <property type="protein sequence ID" value="MBM7703188.1"/>
    <property type="molecule type" value="Genomic_DNA"/>
</dbReference>
<protein>
    <submittedName>
        <fullName evidence="1">Uncharacterized protein</fullName>
    </submittedName>
</protein>
<dbReference type="Proteomes" id="UP000809829">
    <property type="component" value="Unassembled WGS sequence"/>
</dbReference>
<organism evidence="1 2">
    <name type="scientific">Priestia iocasae</name>
    <dbReference type="NCBI Taxonomy" id="2291674"/>
    <lineage>
        <taxon>Bacteria</taxon>
        <taxon>Bacillati</taxon>
        <taxon>Bacillota</taxon>
        <taxon>Bacilli</taxon>
        <taxon>Bacillales</taxon>
        <taxon>Bacillaceae</taxon>
        <taxon>Priestia</taxon>
    </lineage>
</organism>